<reference evidence="2" key="1">
    <citation type="journal article" date="2020" name="Cell">
        <title>Large-Scale Comparative Analyses of Tick Genomes Elucidate Their Genetic Diversity and Vector Capacities.</title>
        <authorList>
            <consortium name="Tick Genome and Microbiome Consortium (TIGMIC)"/>
            <person name="Jia N."/>
            <person name="Wang J."/>
            <person name="Shi W."/>
            <person name="Du L."/>
            <person name="Sun Y."/>
            <person name="Zhan W."/>
            <person name="Jiang J.F."/>
            <person name="Wang Q."/>
            <person name="Zhang B."/>
            <person name="Ji P."/>
            <person name="Bell-Sakyi L."/>
            <person name="Cui X.M."/>
            <person name="Yuan T.T."/>
            <person name="Jiang B.G."/>
            <person name="Yang W.F."/>
            <person name="Lam T.T."/>
            <person name="Chang Q.C."/>
            <person name="Ding S.J."/>
            <person name="Wang X.J."/>
            <person name="Zhu J.G."/>
            <person name="Ruan X.D."/>
            <person name="Zhao L."/>
            <person name="Wei J.T."/>
            <person name="Ye R.Z."/>
            <person name="Que T.C."/>
            <person name="Du C.H."/>
            <person name="Zhou Y.H."/>
            <person name="Cheng J.X."/>
            <person name="Dai P.F."/>
            <person name="Guo W.B."/>
            <person name="Han X.H."/>
            <person name="Huang E.J."/>
            <person name="Li L.F."/>
            <person name="Wei W."/>
            <person name="Gao Y.C."/>
            <person name="Liu J.Z."/>
            <person name="Shao H.Z."/>
            <person name="Wang X."/>
            <person name="Wang C.C."/>
            <person name="Yang T.C."/>
            <person name="Huo Q.B."/>
            <person name="Li W."/>
            <person name="Chen H.Y."/>
            <person name="Chen S.E."/>
            <person name="Zhou L.G."/>
            <person name="Ni X.B."/>
            <person name="Tian J.H."/>
            <person name="Sheng Y."/>
            <person name="Liu T."/>
            <person name="Pan Y.S."/>
            <person name="Xia L.Y."/>
            <person name="Li J."/>
            <person name="Zhao F."/>
            <person name="Cao W.C."/>
        </authorList>
    </citation>
    <scope>NUCLEOTIDE SEQUENCE</scope>
    <source>
        <strain evidence="2">Rmic-2018</strain>
    </source>
</reference>
<dbReference type="Proteomes" id="UP000821866">
    <property type="component" value="Chromosome 3"/>
</dbReference>
<dbReference type="AlphaFoldDB" id="A0A9J6EEF9"/>
<reference evidence="2" key="2">
    <citation type="submission" date="2021-09" db="EMBL/GenBank/DDBJ databases">
        <authorList>
            <person name="Jia N."/>
            <person name="Wang J."/>
            <person name="Shi W."/>
            <person name="Du L."/>
            <person name="Sun Y."/>
            <person name="Zhan W."/>
            <person name="Jiang J."/>
            <person name="Wang Q."/>
            <person name="Zhang B."/>
            <person name="Ji P."/>
            <person name="Sakyi L.B."/>
            <person name="Cui X."/>
            <person name="Yuan T."/>
            <person name="Jiang B."/>
            <person name="Yang W."/>
            <person name="Lam T.T.-Y."/>
            <person name="Chang Q."/>
            <person name="Ding S."/>
            <person name="Wang X."/>
            <person name="Zhu J."/>
            <person name="Ruan X."/>
            <person name="Zhao L."/>
            <person name="Wei J."/>
            <person name="Que T."/>
            <person name="Du C."/>
            <person name="Cheng J."/>
            <person name="Dai P."/>
            <person name="Han X."/>
            <person name="Huang E."/>
            <person name="Gao Y."/>
            <person name="Liu J."/>
            <person name="Shao H."/>
            <person name="Ye R."/>
            <person name="Li L."/>
            <person name="Wei W."/>
            <person name="Wang X."/>
            <person name="Wang C."/>
            <person name="Huo Q."/>
            <person name="Li W."/>
            <person name="Guo W."/>
            <person name="Chen H."/>
            <person name="Chen S."/>
            <person name="Zhou L."/>
            <person name="Zhou L."/>
            <person name="Ni X."/>
            <person name="Tian J."/>
            <person name="Zhou Y."/>
            <person name="Sheng Y."/>
            <person name="Liu T."/>
            <person name="Pan Y."/>
            <person name="Xia L."/>
            <person name="Li J."/>
            <person name="Zhao F."/>
            <person name="Cao W."/>
        </authorList>
    </citation>
    <scope>NUCLEOTIDE SEQUENCE</scope>
    <source>
        <strain evidence="2">Rmic-2018</strain>
        <tissue evidence="2">Larvae</tissue>
    </source>
</reference>
<keyword evidence="3" id="KW-1185">Reference proteome</keyword>
<evidence type="ECO:0000313" key="2">
    <source>
        <dbReference type="EMBL" id="KAH8032485.1"/>
    </source>
</evidence>
<organism evidence="2 3">
    <name type="scientific">Rhipicephalus microplus</name>
    <name type="common">Cattle tick</name>
    <name type="synonym">Boophilus microplus</name>
    <dbReference type="NCBI Taxonomy" id="6941"/>
    <lineage>
        <taxon>Eukaryota</taxon>
        <taxon>Metazoa</taxon>
        <taxon>Ecdysozoa</taxon>
        <taxon>Arthropoda</taxon>
        <taxon>Chelicerata</taxon>
        <taxon>Arachnida</taxon>
        <taxon>Acari</taxon>
        <taxon>Parasitiformes</taxon>
        <taxon>Ixodida</taxon>
        <taxon>Ixodoidea</taxon>
        <taxon>Ixodidae</taxon>
        <taxon>Rhipicephalinae</taxon>
        <taxon>Rhipicephalus</taxon>
        <taxon>Boophilus</taxon>
    </lineage>
</organism>
<protein>
    <recommendedName>
        <fullName evidence="4">NADH dehydrogenase [ubiquinone] flavoprotein 3, mitochondrial</fullName>
    </recommendedName>
</protein>
<gene>
    <name evidence="2" type="ORF">HPB51_025938</name>
</gene>
<feature type="region of interest" description="Disordered" evidence="1">
    <location>
        <begin position="28"/>
        <end position="65"/>
    </location>
</feature>
<accession>A0A9J6EEF9</accession>
<sequence length="101" mass="11043">MAGCRKALCSLWSQSRHTNVASVGQRFLASAAQGPPKNIPDETKKPPPAASKSATPPVPPNVSGATQGYKVKEYFEHSPYSFYDIHADMFKLRLPQPSSRK</sequence>
<evidence type="ECO:0008006" key="4">
    <source>
        <dbReference type="Google" id="ProtNLM"/>
    </source>
</evidence>
<dbReference type="InterPro" id="IPR026193">
    <property type="entry name" value="NDUFV3"/>
</dbReference>
<name>A0A9J6EEF9_RHIMP</name>
<evidence type="ECO:0000256" key="1">
    <source>
        <dbReference type="SAM" id="MobiDB-lite"/>
    </source>
</evidence>
<dbReference type="EMBL" id="JABSTU010000005">
    <property type="protein sequence ID" value="KAH8032485.1"/>
    <property type="molecule type" value="Genomic_DNA"/>
</dbReference>
<proteinExistence type="predicted"/>
<comment type="caution">
    <text evidence="2">The sequence shown here is derived from an EMBL/GenBank/DDBJ whole genome shotgun (WGS) entry which is preliminary data.</text>
</comment>
<dbReference type="GO" id="GO:0005739">
    <property type="term" value="C:mitochondrion"/>
    <property type="evidence" value="ECO:0007669"/>
    <property type="project" value="InterPro"/>
</dbReference>
<evidence type="ECO:0000313" key="3">
    <source>
        <dbReference type="Proteomes" id="UP000821866"/>
    </source>
</evidence>
<dbReference type="Pfam" id="PF15880">
    <property type="entry name" value="NDUFV3"/>
    <property type="match status" value="1"/>
</dbReference>
<dbReference type="GO" id="GO:0045271">
    <property type="term" value="C:respiratory chain complex I"/>
    <property type="evidence" value="ECO:0007669"/>
    <property type="project" value="InterPro"/>
</dbReference>